<evidence type="ECO:0000313" key="2">
    <source>
        <dbReference type="EMBL" id="PKI40544.1"/>
    </source>
</evidence>
<proteinExistence type="predicted"/>
<reference evidence="2 3" key="1">
    <citation type="submission" date="2017-11" db="EMBL/GenBank/DDBJ databases">
        <title>De-novo sequencing of pomegranate (Punica granatum L.) genome.</title>
        <authorList>
            <person name="Akparov Z."/>
            <person name="Amiraslanov A."/>
            <person name="Hajiyeva S."/>
            <person name="Abbasov M."/>
            <person name="Kaur K."/>
            <person name="Hamwieh A."/>
            <person name="Solovyev V."/>
            <person name="Salamov A."/>
            <person name="Braich B."/>
            <person name="Kosarev P."/>
            <person name="Mahmoud A."/>
            <person name="Hajiyev E."/>
            <person name="Babayeva S."/>
            <person name="Izzatullayeva V."/>
            <person name="Mammadov A."/>
            <person name="Mammadov A."/>
            <person name="Sharifova S."/>
            <person name="Ojaghi J."/>
            <person name="Eynullazada K."/>
            <person name="Bayramov B."/>
            <person name="Abdulazimova A."/>
            <person name="Shahmuradov I."/>
        </authorList>
    </citation>
    <scope>NUCLEOTIDE SEQUENCE [LARGE SCALE GENOMIC DNA]</scope>
    <source>
        <strain evidence="3">cv. AG2017</strain>
        <tissue evidence="2">Leaf</tissue>
    </source>
</reference>
<keyword evidence="3" id="KW-1185">Reference proteome</keyword>
<dbReference type="Proteomes" id="UP000233551">
    <property type="component" value="Unassembled WGS sequence"/>
</dbReference>
<protein>
    <submittedName>
        <fullName evidence="2">Uncharacterized protein</fullName>
    </submittedName>
</protein>
<gene>
    <name evidence="2" type="ORF">CRG98_039059</name>
</gene>
<feature type="region of interest" description="Disordered" evidence="1">
    <location>
        <begin position="123"/>
        <end position="148"/>
    </location>
</feature>
<evidence type="ECO:0000313" key="3">
    <source>
        <dbReference type="Proteomes" id="UP000233551"/>
    </source>
</evidence>
<name>A0A2I0I958_PUNGR</name>
<evidence type="ECO:0000256" key="1">
    <source>
        <dbReference type="SAM" id="MobiDB-lite"/>
    </source>
</evidence>
<sequence length="148" mass="16121">MELGRAAIKLGRCWTDRTAAALDRGAWASLLGTGWLLAGPHWATIWTGSLDAGWAARPARVYSTRKITVDPIREKKRKIGGMRGVVRAAAVTGHGDSRLPRGSAVRWRGFVRRGTLGSVRMTEGPRRGVGSCDSIRGPNRGRQTIFRS</sequence>
<dbReference type="AlphaFoldDB" id="A0A2I0I958"/>
<accession>A0A2I0I958</accession>
<dbReference type="EMBL" id="PGOL01003535">
    <property type="protein sequence ID" value="PKI40544.1"/>
    <property type="molecule type" value="Genomic_DNA"/>
</dbReference>
<comment type="caution">
    <text evidence="2">The sequence shown here is derived from an EMBL/GenBank/DDBJ whole genome shotgun (WGS) entry which is preliminary data.</text>
</comment>
<organism evidence="2 3">
    <name type="scientific">Punica granatum</name>
    <name type="common">Pomegranate</name>
    <dbReference type="NCBI Taxonomy" id="22663"/>
    <lineage>
        <taxon>Eukaryota</taxon>
        <taxon>Viridiplantae</taxon>
        <taxon>Streptophyta</taxon>
        <taxon>Embryophyta</taxon>
        <taxon>Tracheophyta</taxon>
        <taxon>Spermatophyta</taxon>
        <taxon>Magnoliopsida</taxon>
        <taxon>eudicotyledons</taxon>
        <taxon>Gunneridae</taxon>
        <taxon>Pentapetalae</taxon>
        <taxon>rosids</taxon>
        <taxon>malvids</taxon>
        <taxon>Myrtales</taxon>
        <taxon>Lythraceae</taxon>
        <taxon>Punica</taxon>
    </lineage>
</organism>